<name>E3D0X6_9BACT</name>
<dbReference type="EMBL" id="CM001022">
    <property type="protein sequence ID" value="EFQ23058.1"/>
    <property type="molecule type" value="Genomic_DNA"/>
</dbReference>
<reference evidence="2 3" key="1">
    <citation type="journal article" date="2010" name="Stand. Genomic Sci.">
        <title>Non-contiguous finished genome sequence of Aminomonas paucivorans type strain (GLU-3).</title>
        <authorList>
            <person name="Pitluck S."/>
            <person name="Yasawong M."/>
            <person name="Held B."/>
            <person name="Lapidus A."/>
            <person name="Nolan M."/>
            <person name="Copeland A."/>
            <person name="Lucas S."/>
            <person name="Del Rio T.G."/>
            <person name="Tice H."/>
            <person name="Cheng J.F."/>
            <person name="Chertkov O."/>
            <person name="Goodwin L."/>
            <person name="Tapia R."/>
            <person name="Han C."/>
            <person name="Liolios K."/>
            <person name="Ivanova N."/>
            <person name="Mavromatis K."/>
            <person name="Ovchinnikova G."/>
            <person name="Pati A."/>
            <person name="Chen A."/>
            <person name="Palaniappan K."/>
            <person name="Land M."/>
            <person name="Hauser L."/>
            <person name="Chang Y.J."/>
            <person name="Jeffries C.D."/>
            <person name="Pukall R."/>
            <person name="Spring S."/>
            <person name="Rohde M."/>
            <person name="Sikorski J."/>
            <person name="Goker M."/>
            <person name="Woyke T."/>
            <person name="Bristow J."/>
            <person name="Eisen J.A."/>
            <person name="Markowitz V."/>
            <person name="Hugenholtz P."/>
            <person name="Kyrpides N.C."/>
            <person name="Klenk H.P."/>
        </authorList>
    </citation>
    <scope>NUCLEOTIDE SEQUENCE [LARGE SCALE GENOMIC DNA]</scope>
    <source>
        <strain evidence="2 3">DSM 12260</strain>
    </source>
</reference>
<protein>
    <recommendedName>
        <fullName evidence="4">DUF1275 domain-containing protein</fullName>
    </recommendedName>
</protein>
<dbReference type="PANTHER" id="PTHR37314:SF4">
    <property type="entry name" value="UPF0700 TRANSMEMBRANE PROTEIN YOAK"/>
    <property type="match status" value="1"/>
</dbReference>
<keyword evidence="1" id="KW-0472">Membrane</keyword>
<dbReference type="OrthoDB" id="7057004at2"/>
<feature type="transmembrane region" description="Helical" evidence="1">
    <location>
        <begin position="211"/>
        <end position="228"/>
    </location>
</feature>
<evidence type="ECO:0000313" key="3">
    <source>
        <dbReference type="Proteomes" id="UP000005096"/>
    </source>
</evidence>
<dbReference type="HOGENOM" id="CLU_079303_0_0_0"/>
<keyword evidence="1" id="KW-0812">Transmembrane</keyword>
<feature type="transmembrane region" description="Helical" evidence="1">
    <location>
        <begin position="184"/>
        <end position="205"/>
    </location>
</feature>
<dbReference type="RefSeq" id="WP_006300217.1">
    <property type="nucleotide sequence ID" value="NZ_CM001022.1"/>
</dbReference>
<dbReference type="PANTHER" id="PTHR37314">
    <property type="entry name" value="SLR0142 PROTEIN"/>
    <property type="match status" value="1"/>
</dbReference>
<dbReference type="Proteomes" id="UP000005096">
    <property type="component" value="Chromosome"/>
</dbReference>
<keyword evidence="1" id="KW-1133">Transmembrane helix</keyword>
<feature type="transmembrane region" description="Helical" evidence="1">
    <location>
        <begin position="75"/>
        <end position="92"/>
    </location>
</feature>
<dbReference type="AlphaFoldDB" id="E3D0X6"/>
<sequence>MADGRIEALRGWIRRGLKAPHESVRLGVLLALVGGFLDAYTFLGWDGVFANAQTGNLVLIGIAASLGDFRQMGTYLPPILAFVAGVFVVEAAKSSSLSARLDWGRFALTLEILTLTVVGFAPRGTPPLFVNAAVSFVASVQVCAFRRLVDAPYSTTMMTGNLRSASQALWVALARRDPGEREKVGRYLTVIGFFTLGALIGGVLTSLGGTRSVWGAAGLLAAALSLYVREGAPD</sequence>
<dbReference type="PaxDb" id="584708-Apau_0629"/>
<accession>E3D0X6</accession>
<organism evidence="2 3">
    <name type="scientific">Aminomonas paucivorans DSM 12260</name>
    <dbReference type="NCBI Taxonomy" id="584708"/>
    <lineage>
        <taxon>Bacteria</taxon>
        <taxon>Thermotogati</taxon>
        <taxon>Synergistota</taxon>
        <taxon>Synergistia</taxon>
        <taxon>Synergistales</taxon>
        <taxon>Synergistaceae</taxon>
        <taxon>Aminomonas</taxon>
    </lineage>
</organism>
<feature type="transmembrane region" description="Helical" evidence="1">
    <location>
        <begin position="128"/>
        <end position="149"/>
    </location>
</feature>
<dbReference type="STRING" id="584708.Apau_0629"/>
<keyword evidence="3" id="KW-1185">Reference proteome</keyword>
<gene>
    <name evidence="2" type="ORF">Apau_0629</name>
</gene>
<feature type="transmembrane region" description="Helical" evidence="1">
    <location>
        <begin position="24"/>
        <end position="43"/>
    </location>
</feature>
<proteinExistence type="predicted"/>
<evidence type="ECO:0008006" key="4">
    <source>
        <dbReference type="Google" id="ProtNLM"/>
    </source>
</evidence>
<evidence type="ECO:0000313" key="2">
    <source>
        <dbReference type="EMBL" id="EFQ23058.1"/>
    </source>
</evidence>
<dbReference type="eggNOG" id="COG3619">
    <property type="taxonomic scope" value="Bacteria"/>
</dbReference>
<dbReference type="InterPro" id="IPR010699">
    <property type="entry name" value="DUF1275"/>
</dbReference>
<evidence type="ECO:0000256" key="1">
    <source>
        <dbReference type="SAM" id="Phobius"/>
    </source>
</evidence>
<dbReference type="Pfam" id="PF06912">
    <property type="entry name" value="DUF1275"/>
    <property type="match status" value="1"/>
</dbReference>
<feature type="transmembrane region" description="Helical" evidence="1">
    <location>
        <begin position="104"/>
        <end position="122"/>
    </location>
</feature>